<dbReference type="AlphaFoldDB" id="A0A699XLF5"/>
<evidence type="ECO:0008006" key="2">
    <source>
        <dbReference type="Google" id="ProtNLM"/>
    </source>
</evidence>
<accession>A0A699XLF5</accession>
<comment type="caution">
    <text evidence="1">The sequence shown here is derived from an EMBL/GenBank/DDBJ whole genome shotgun (WGS) entry which is preliminary data.</text>
</comment>
<feature type="non-terminal residue" evidence="1">
    <location>
        <position position="1"/>
    </location>
</feature>
<dbReference type="Pfam" id="PF13715">
    <property type="entry name" value="CarbopepD_reg_2"/>
    <property type="match status" value="1"/>
</dbReference>
<organism evidence="1">
    <name type="scientific">Tanacetum cinerariifolium</name>
    <name type="common">Dalmatian daisy</name>
    <name type="synonym">Chrysanthemum cinerariifolium</name>
    <dbReference type="NCBI Taxonomy" id="118510"/>
    <lineage>
        <taxon>Eukaryota</taxon>
        <taxon>Viridiplantae</taxon>
        <taxon>Streptophyta</taxon>
        <taxon>Embryophyta</taxon>
        <taxon>Tracheophyta</taxon>
        <taxon>Spermatophyta</taxon>
        <taxon>Magnoliopsida</taxon>
        <taxon>eudicotyledons</taxon>
        <taxon>Gunneridae</taxon>
        <taxon>Pentapetalae</taxon>
        <taxon>asterids</taxon>
        <taxon>campanulids</taxon>
        <taxon>Asterales</taxon>
        <taxon>Asteraceae</taxon>
        <taxon>Asteroideae</taxon>
        <taxon>Anthemideae</taxon>
        <taxon>Anthemidinae</taxon>
        <taxon>Tanacetum</taxon>
    </lineage>
</organism>
<proteinExistence type="predicted"/>
<dbReference type="SUPFAM" id="SSF49464">
    <property type="entry name" value="Carboxypeptidase regulatory domain-like"/>
    <property type="match status" value="1"/>
</dbReference>
<protein>
    <recommendedName>
        <fullName evidence="2">PEGA domain-containing protein</fullName>
    </recommendedName>
</protein>
<dbReference type="EMBL" id="BKCJ011881663">
    <property type="protein sequence ID" value="GFD60725.1"/>
    <property type="molecule type" value="Genomic_DNA"/>
</dbReference>
<dbReference type="InterPro" id="IPR008969">
    <property type="entry name" value="CarboxyPept-like_regulatory"/>
</dbReference>
<sequence length="80" mass="8169">TDARTGEALPGATILLDGAAIGTTNPSGAFNLAAVPAGGHELRITFLGYEPLVRQVQGQMAEQQLSLRLQPGGVLTGEAL</sequence>
<dbReference type="Gene3D" id="2.60.40.1120">
    <property type="entry name" value="Carboxypeptidase-like, regulatory domain"/>
    <property type="match status" value="1"/>
</dbReference>
<feature type="non-terminal residue" evidence="1">
    <location>
        <position position="80"/>
    </location>
</feature>
<evidence type="ECO:0000313" key="1">
    <source>
        <dbReference type="EMBL" id="GFD60725.1"/>
    </source>
</evidence>
<name>A0A699XLF5_TANCI</name>
<gene>
    <name evidence="1" type="ORF">Tci_932694</name>
</gene>
<reference evidence="1" key="1">
    <citation type="journal article" date="2019" name="Sci. Rep.">
        <title>Draft genome of Tanacetum cinerariifolium, the natural source of mosquito coil.</title>
        <authorList>
            <person name="Yamashiro T."/>
            <person name="Shiraishi A."/>
            <person name="Satake H."/>
            <person name="Nakayama K."/>
        </authorList>
    </citation>
    <scope>NUCLEOTIDE SEQUENCE</scope>
</reference>